<dbReference type="GO" id="GO:0032483">
    <property type="term" value="P:regulation of Rab protein signal transduction"/>
    <property type="evidence" value="ECO:0007669"/>
    <property type="project" value="TreeGrafter"/>
</dbReference>
<dbReference type="EMBL" id="SUNJ01003225">
    <property type="protein sequence ID" value="TPP65410.1"/>
    <property type="molecule type" value="Genomic_DNA"/>
</dbReference>
<dbReference type="GO" id="GO:0042981">
    <property type="term" value="P:regulation of apoptotic process"/>
    <property type="evidence" value="ECO:0007669"/>
    <property type="project" value="TreeGrafter"/>
</dbReference>
<dbReference type="Proteomes" id="UP000316759">
    <property type="component" value="Unassembled WGS sequence"/>
</dbReference>
<dbReference type="AlphaFoldDB" id="A0A504Z7Z2"/>
<dbReference type="Gene3D" id="3.30.450.200">
    <property type="match status" value="1"/>
</dbReference>
<keyword evidence="2" id="KW-0808">Transferase</keyword>
<dbReference type="InterPro" id="IPR039980">
    <property type="entry name" value="MADD"/>
</dbReference>
<dbReference type="InterPro" id="IPR043153">
    <property type="entry name" value="DENN_C"/>
</dbReference>
<evidence type="ECO:0000313" key="2">
    <source>
        <dbReference type="EMBL" id="TPP65410.1"/>
    </source>
</evidence>
<name>A0A504Z7Z2_FASGI</name>
<feature type="domain" description="UDENN" evidence="1">
    <location>
        <begin position="13"/>
        <end position="334"/>
    </location>
</feature>
<dbReference type="InterPro" id="IPR001194">
    <property type="entry name" value="cDENN_dom"/>
</dbReference>
<reference evidence="2 3" key="1">
    <citation type="submission" date="2019-04" db="EMBL/GenBank/DDBJ databases">
        <title>Annotation for the trematode Fasciola gigantica.</title>
        <authorList>
            <person name="Choi Y.-J."/>
        </authorList>
    </citation>
    <scope>NUCLEOTIDE SEQUENCE [LARGE SCALE GENOMIC DNA]</scope>
    <source>
        <strain evidence="2">Uganda_cow_1</strain>
    </source>
</reference>
<dbReference type="GO" id="GO:0005085">
    <property type="term" value="F:guanyl-nucleotide exchange factor activity"/>
    <property type="evidence" value="ECO:0007669"/>
    <property type="project" value="TreeGrafter"/>
</dbReference>
<dbReference type="Gene3D" id="3.40.50.11500">
    <property type="match status" value="1"/>
</dbReference>
<sequence>MSVSGDFCPRFVDYIVLVGSHSSNRTSYAVQNPVILNRFPPLDHDDFILPPDVALFCQPDGCYNSCGPHAPKIPHQSLPGRSPVSFVFTITDKESSKTRYGICLNFMRPIRRRRGSRKQSTSLIEDQLKAKFQRPTINTETNSYNSCLEDNTRTSISNDGSKGTHVSRLRTHTLTSLCIITHHPFFSKFRAVLEFLHKLIQKVHERSRSEVPEGQVVLQSTDYNKLSLCVLAFTALLYPLQYMFPVIPLLPPCMADAEQLLIAPTPYIIGVPTSFYSARKVFRMPKDVWLANLDTQELSYPEVLEEIPDLPEPECNNLIKQLNHVSRSHYDCIC</sequence>
<dbReference type="SMART" id="SM00799">
    <property type="entry name" value="DENN"/>
    <property type="match status" value="1"/>
</dbReference>
<proteinExistence type="predicted"/>
<dbReference type="SMART" id="SM00800">
    <property type="entry name" value="uDENN"/>
    <property type="match status" value="1"/>
</dbReference>
<evidence type="ECO:0000313" key="3">
    <source>
        <dbReference type="Proteomes" id="UP000316759"/>
    </source>
</evidence>
<dbReference type="InterPro" id="IPR005113">
    <property type="entry name" value="uDENN_dom"/>
</dbReference>
<dbReference type="InterPro" id="IPR037516">
    <property type="entry name" value="Tripartite_DENN"/>
</dbReference>
<keyword evidence="2" id="KW-0418">Kinase</keyword>
<protein>
    <submittedName>
        <fullName evidence="2">MAP kinase-activating death domain protein</fullName>
    </submittedName>
</protein>
<dbReference type="Pfam" id="PF03456">
    <property type="entry name" value="uDENN"/>
    <property type="match status" value="1"/>
</dbReference>
<organism evidence="2 3">
    <name type="scientific">Fasciola gigantica</name>
    <name type="common">Giant liver fluke</name>
    <dbReference type="NCBI Taxonomy" id="46835"/>
    <lineage>
        <taxon>Eukaryota</taxon>
        <taxon>Metazoa</taxon>
        <taxon>Spiralia</taxon>
        <taxon>Lophotrochozoa</taxon>
        <taxon>Platyhelminthes</taxon>
        <taxon>Trematoda</taxon>
        <taxon>Digenea</taxon>
        <taxon>Plagiorchiida</taxon>
        <taxon>Echinostomata</taxon>
        <taxon>Echinostomatoidea</taxon>
        <taxon>Fasciolidae</taxon>
        <taxon>Fasciola</taxon>
    </lineage>
</organism>
<dbReference type="PANTHER" id="PTHR13008">
    <property type="entry name" value="MAP-KINASE ACTIVATING DEATH DOMAIN PROTEIN MADD /DENN/AEX-3 C.ELEGANS"/>
    <property type="match status" value="1"/>
</dbReference>
<gene>
    <name evidence="2" type="ORF">FGIG_11370</name>
</gene>
<dbReference type="Pfam" id="PF02141">
    <property type="entry name" value="DENN"/>
    <property type="match status" value="1"/>
</dbReference>
<dbReference type="GO" id="GO:0005829">
    <property type="term" value="C:cytosol"/>
    <property type="evidence" value="ECO:0007669"/>
    <property type="project" value="TreeGrafter"/>
</dbReference>
<dbReference type="PROSITE" id="PS50211">
    <property type="entry name" value="DENN"/>
    <property type="match status" value="1"/>
</dbReference>
<dbReference type="STRING" id="46835.A0A504Z7Z2"/>
<dbReference type="GO" id="GO:0016301">
    <property type="term" value="F:kinase activity"/>
    <property type="evidence" value="ECO:0007669"/>
    <property type="project" value="UniProtKB-KW"/>
</dbReference>
<accession>A0A504Z7Z2</accession>
<dbReference type="PANTHER" id="PTHR13008:SF7">
    <property type="entry name" value="MAP KINASE-ACTIVATING DEATH DOMAIN PROTEIN"/>
    <property type="match status" value="1"/>
</dbReference>
<comment type="caution">
    <text evidence="2">The sequence shown here is derived from an EMBL/GenBank/DDBJ whole genome shotgun (WGS) entry which is preliminary data.</text>
</comment>
<dbReference type="OrthoDB" id="6282239at2759"/>
<keyword evidence="3" id="KW-1185">Reference proteome</keyword>
<evidence type="ECO:0000259" key="1">
    <source>
        <dbReference type="PROSITE" id="PS50211"/>
    </source>
</evidence>